<proteinExistence type="predicted"/>
<reference evidence="1 2" key="1">
    <citation type="submission" date="2019-05" db="EMBL/GenBank/DDBJ databases">
        <title>Another draft genome of Portunus trituberculatus and its Hox gene families provides insights of decapod evolution.</title>
        <authorList>
            <person name="Jeong J.-H."/>
            <person name="Song I."/>
            <person name="Kim S."/>
            <person name="Choi T."/>
            <person name="Kim D."/>
            <person name="Ryu S."/>
            <person name="Kim W."/>
        </authorList>
    </citation>
    <scope>NUCLEOTIDE SEQUENCE [LARGE SCALE GENOMIC DNA]</scope>
    <source>
        <tissue evidence="1">Muscle</tissue>
    </source>
</reference>
<name>A0A5B7E6P7_PORTR</name>
<gene>
    <name evidence="1" type="ORF">E2C01_022917</name>
</gene>
<dbReference type="AlphaFoldDB" id="A0A5B7E6P7"/>
<comment type="caution">
    <text evidence="1">The sequence shown here is derived from an EMBL/GenBank/DDBJ whole genome shotgun (WGS) entry which is preliminary data.</text>
</comment>
<accession>A0A5B7E6P7</accession>
<evidence type="ECO:0000313" key="2">
    <source>
        <dbReference type="Proteomes" id="UP000324222"/>
    </source>
</evidence>
<keyword evidence="2" id="KW-1185">Reference proteome</keyword>
<dbReference type="Proteomes" id="UP000324222">
    <property type="component" value="Unassembled WGS sequence"/>
</dbReference>
<organism evidence="1 2">
    <name type="scientific">Portunus trituberculatus</name>
    <name type="common">Swimming crab</name>
    <name type="synonym">Neptunus trituberculatus</name>
    <dbReference type="NCBI Taxonomy" id="210409"/>
    <lineage>
        <taxon>Eukaryota</taxon>
        <taxon>Metazoa</taxon>
        <taxon>Ecdysozoa</taxon>
        <taxon>Arthropoda</taxon>
        <taxon>Crustacea</taxon>
        <taxon>Multicrustacea</taxon>
        <taxon>Malacostraca</taxon>
        <taxon>Eumalacostraca</taxon>
        <taxon>Eucarida</taxon>
        <taxon>Decapoda</taxon>
        <taxon>Pleocyemata</taxon>
        <taxon>Brachyura</taxon>
        <taxon>Eubrachyura</taxon>
        <taxon>Portunoidea</taxon>
        <taxon>Portunidae</taxon>
        <taxon>Portuninae</taxon>
        <taxon>Portunus</taxon>
    </lineage>
</organism>
<evidence type="ECO:0000313" key="1">
    <source>
        <dbReference type="EMBL" id="MPC29671.1"/>
    </source>
</evidence>
<sequence>MKTFRGRRAGPLRVLTPQFSWTGLEVQPCLPFSPSFSSTAPPFSLSSIVKRLPPRYSHYHHPNYLLILINNNNNE</sequence>
<dbReference type="EMBL" id="VSRR010002116">
    <property type="protein sequence ID" value="MPC29671.1"/>
    <property type="molecule type" value="Genomic_DNA"/>
</dbReference>
<protein>
    <submittedName>
        <fullName evidence="1">Uncharacterized protein</fullName>
    </submittedName>
</protein>